<keyword evidence="4" id="KW-1185">Reference proteome</keyword>
<dbReference type="KEGG" id="psco:LY89DRAFT_122572"/>
<keyword evidence="2" id="KW-0560">Oxidoreductase</keyword>
<dbReference type="OrthoDB" id="542013at2759"/>
<evidence type="ECO:0000256" key="2">
    <source>
        <dbReference type="ARBA" id="ARBA00023002"/>
    </source>
</evidence>
<evidence type="ECO:0000313" key="3">
    <source>
        <dbReference type="EMBL" id="KUJ14801.1"/>
    </source>
</evidence>
<dbReference type="PANTHER" id="PTHR24320">
    <property type="entry name" value="RETINOL DEHYDROGENASE"/>
    <property type="match status" value="1"/>
</dbReference>
<organism evidence="3 4">
    <name type="scientific">Mollisia scopiformis</name>
    <name type="common">Conifer needle endophyte fungus</name>
    <name type="synonym">Phialocephala scopiformis</name>
    <dbReference type="NCBI Taxonomy" id="149040"/>
    <lineage>
        <taxon>Eukaryota</taxon>
        <taxon>Fungi</taxon>
        <taxon>Dikarya</taxon>
        <taxon>Ascomycota</taxon>
        <taxon>Pezizomycotina</taxon>
        <taxon>Leotiomycetes</taxon>
        <taxon>Helotiales</taxon>
        <taxon>Mollisiaceae</taxon>
        <taxon>Mollisia</taxon>
    </lineage>
</organism>
<dbReference type="InterPro" id="IPR002347">
    <property type="entry name" value="SDR_fam"/>
</dbReference>
<dbReference type="GeneID" id="28814888"/>
<dbReference type="STRING" id="149040.A0A194X3Q7"/>
<protein>
    <submittedName>
        <fullName evidence="3">Short-chain dehydrogenase</fullName>
    </submittedName>
</protein>
<dbReference type="EMBL" id="KQ947419">
    <property type="protein sequence ID" value="KUJ14801.1"/>
    <property type="molecule type" value="Genomic_DNA"/>
</dbReference>
<evidence type="ECO:0000313" key="4">
    <source>
        <dbReference type="Proteomes" id="UP000070700"/>
    </source>
</evidence>
<accession>A0A194X3Q7</accession>
<dbReference type="Proteomes" id="UP000070700">
    <property type="component" value="Unassembled WGS sequence"/>
</dbReference>
<dbReference type="Gene3D" id="3.40.50.720">
    <property type="entry name" value="NAD(P)-binding Rossmann-like Domain"/>
    <property type="match status" value="1"/>
</dbReference>
<proteinExistence type="inferred from homology"/>
<sequence>MSYKNTVLVTGGTVGLGYYAALEIARKHPEYLVVVASRTDAHSAATTINSTLRQKNCLFMPLDLGSFAKIRSFVNVWESKKYPPIIALLLNAGLQFPGEMHWTEDGIEATFGVNHVGHALLFHLLVPFMTKNARIVVTASGTHDPAQKSGMPDATYITAEDVAHPEPGSDKGNGRLHYSTSKLTNILWTYALNRRFAALGQHMTVIAFDPGLMPGTGLAREYPPILRFIWNHVGPRLLWLLRRLVTPNTHTPQESGASLAWAAVDNMETGVYFEGRKKIPSSVVSYEEPKQEDLWEWTVKTVSTSEEERKKFDIGK</sequence>
<dbReference type="RefSeq" id="XP_018069156.1">
    <property type="nucleotide sequence ID" value="XM_018205162.1"/>
</dbReference>
<name>A0A194X3Q7_MOLSC</name>
<dbReference type="SUPFAM" id="SSF51735">
    <property type="entry name" value="NAD(P)-binding Rossmann-fold domains"/>
    <property type="match status" value="1"/>
</dbReference>
<dbReference type="InterPro" id="IPR036291">
    <property type="entry name" value="NAD(P)-bd_dom_sf"/>
</dbReference>
<dbReference type="InParanoid" id="A0A194X3Q7"/>
<dbReference type="GO" id="GO:0016491">
    <property type="term" value="F:oxidoreductase activity"/>
    <property type="evidence" value="ECO:0007669"/>
    <property type="project" value="UniProtKB-KW"/>
</dbReference>
<gene>
    <name evidence="3" type="ORF">LY89DRAFT_122572</name>
</gene>
<reference evidence="3 4" key="1">
    <citation type="submission" date="2015-10" db="EMBL/GenBank/DDBJ databases">
        <title>Full genome of DAOMC 229536 Phialocephala scopiformis, a fungal endophyte of spruce producing the potent anti-insectan compound rugulosin.</title>
        <authorList>
            <consortium name="DOE Joint Genome Institute"/>
            <person name="Walker A.K."/>
            <person name="Frasz S.L."/>
            <person name="Seifert K.A."/>
            <person name="Miller J.D."/>
            <person name="Mondo S.J."/>
            <person name="Labutti K."/>
            <person name="Lipzen A."/>
            <person name="Dockter R."/>
            <person name="Kennedy M."/>
            <person name="Grigoriev I.V."/>
            <person name="Spatafora J.W."/>
        </authorList>
    </citation>
    <scope>NUCLEOTIDE SEQUENCE [LARGE SCALE GENOMIC DNA]</scope>
    <source>
        <strain evidence="3 4">CBS 120377</strain>
    </source>
</reference>
<dbReference type="Pfam" id="PF00106">
    <property type="entry name" value="adh_short"/>
    <property type="match status" value="1"/>
</dbReference>
<evidence type="ECO:0000256" key="1">
    <source>
        <dbReference type="ARBA" id="ARBA00006484"/>
    </source>
</evidence>
<comment type="similarity">
    <text evidence="1">Belongs to the short-chain dehydrogenases/reductases (SDR) family.</text>
</comment>
<dbReference type="AlphaFoldDB" id="A0A194X3Q7"/>
<dbReference type="PANTHER" id="PTHR24320:SF152">
    <property type="entry name" value="SHORT-CHAIN DEHYDROGENASE_REDUCTASE FAMILY PROTEIN"/>
    <property type="match status" value="1"/>
</dbReference>